<feature type="signal peptide" evidence="2">
    <location>
        <begin position="1"/>
        <end position="33"/>
    </location>
</feature>
<proteinExistence type="predicted"/>
<evidence type="ECO:0000313" key="4">
    <source>
        <dbReference type="Proteomes" id="UP001311799"/>
    </source>
</evidence>
<name>A0AAV9XVR2_9CRYT</name>
<comment type="caution">
    <text evidence="3">The sequence shown here is derived from an EMBL/GenBank/DDBJ whole genome shotgun (WGS) entry which is preliminary data.</text>
</comment>
<organism evidence="3 4">
    <name type="scientific">Cryptosporidium xiaoi</name>
    <dbReference type="NCBI Taxonomy" id="659607"/>
    <lineage>
        <taxon>Eukaryota</taxon>
        <taxon>Sar</taxon>
        <taxon>Alveolata</taxon>
        <taxon>Apicomplexa</taxon>
        <taxon>Conoidasida</taxon>
        <taxon>Coccidia</taxon>
        <taxon>Eucoccidiorida</taxon>
        <taxon>Eimeriorina</taxon>
        <taxon>Cryptosporidiidae</taxon>
        <taxon>Cryptosporidium</taxon>
    </lineage>
</organism>
<dbReference type="AlphaFoldDB" id="A0AAV9XVR2"/>
<reference evidence="3 4" key="1">
    <citation type="submission" date="2023-10" db="EMBL/GenBank/DDBJ databases">
        <title>Comparative genomics analysis reveals potential genetic determinants of host preference in Cryptosporidium xiaoi.</title>
        <authorList>
            <person name="Xiao L."/>
            <person name="Li J."/>
        </authorList>
    </citation>
    <scope>NUCLEOTIDE SEQUENCE [LARGE SCALE GENOMIC DNA]</scope>
    <source>
        <strain evidence="3 4">52996</strain>
    </source>
</reference>
<keyword evidence="4" id="KW-1185">Reference proteome</keyword>
<evidence type="ECO:0000313" key="3">
    <source>
        <dbReference type="EMBL" id="KAK6588295.1"/>
    </source>
</evidence>
<feature type="region of interest" description="Disordered" evidence="1">
    <location>
        <begin position="723"/>
        <end position="759"/>
    </location>
</feature>
<feature type="chain" id="PRO_5043821805" description="Oocyst wall protein" evidence="2">
    <location>
        <begin position="34"/>
        <end position="851"/>
    </location>
</feature>
<evidence type="ECO:0000256" key="1">
    <source>
        <dbReference type="SAM" id="MobiDB-lite"/>
    </source>
</evidence>
<evidence type="ECO:0000256" key="2">
    <source>
        <dbReference type="SAM" id="SignalP"/>
    </source>
</evidence>
<gene>
    <name evidence="3" type="ORF">RS030_6752</name>
</gene>
<evidence type="ECO:0008006" key="5">
    <source>
        <dbReference type="Google" id="ProtNLM"/>
    </source>
</evidence>
<keyword evidence="2" id="KW-0732">Signal</keyword>
<dbReference type="Proteomes" id="UP001311799">
    <property type="component" value="Unassembled WGS sequence"/>
</dbReference>
<protein>
    <recommendedName>
        <fullName evidence="5">Oocyst wall protein</fullName>
    </recommendedName>
</protein>
<accession>A0AAV9XVR2</accession>
<sequence length="851" mass="94678">MRVQKSSKKKGFMIIKSEFLSLVILLICYFGDCDNENNTSNAQLRRLGVHHFHHHNTGVPIQGGIVRTPTAQVTAREFPTPTPLYSQVPEVDGSEKSVTSIQETIVETGKPKYSKRDVIVTRDPFYTCPMGFSFEVPTADGTSSSPQQKCFKMEVTDFVLGCPNGWAFNGIKCTGVLTSDAQQACDDGMDILMDDSLGIQCIQKLVAPKLISCPDKYLLLDNECAMPMHSKPDLICPDTFVPLSNGNCQKDIRVPAALECPPEYDLLHGECEKRVEIPVTQVNIACPLGFTLDNNGNCTKQVSVNANYSCREGYEKSPMGGIGDNGCVKATVIDAKYRCSEGYDLIQEKCVKQLTRIPVISCEEGDSNNKECVRKNNVPAKYDCPKKKDYVYNPKTKLCHSMSHHHSQKTHQPLIICPIGSVLHGTECFSIDKKIPKIECADNGWVFDQGLNLCVHNEYTTVNYECPINSQKIGNGKCRVLETESIDVECPPEFHYEGDGVCVNRMQTDPLINCPNGSSATPQGTCMRVELILPKPLCPDGLKPSLTVMDGQIPLCIGREIVPKQEKCPLNYELVTTSETGSRRCRTYTKTEPIIACANGFMEDEQGCVQTITSSPRLLCPEDYILQYSRCIKQVEDMPNKMCPAGFELIDEDQCGQTVYSKPIPNCPDEYMYDNIVKRCFKVDVQYDFASVDTTIVKQNYTSTVEQNTGDSNEISNIKNIRQENNPQAQGQNPANNNFGGRYPPYQRMLPPQTQPQSIRPPPVNSIYPQSGPYTLQNPNGFQLNYPVNYANAVQSGQYSTGAAGYGYPFPGFQQYAPAPRVANSPSYPVYMRSLSEYAPNDENIESYEEL</sequence>
<dbReference type="EMBL" id="JAWDEY010000034">
    <property type="protein sequence ID" value="KAK6588295.1"/>
    <property type="molecule type" value="Genomic_DNA"/>
</dbReference>
<feature type="compositionally biased region" description="Low complexity" evidence="1">
    <location>
        <begin position="725"/>
        <end position="741"/>
    </location>
</feature>